<sequence>MLASQDENAISDEELLTGTGSGGVFASGYLKDKPLIEYLGAEERVAFLLSNKKKGVRRESDEDATVFTPGDGFQAIAAITDTRVLFVVGDSNGTGDTSFAVPYTEIEDVKTRSGVLTKGVDIWTTEGVKWHFAVRSTVDIEPAVEYLERAAVVWSRVESQLRHARKHLVDVDDRLSDDDHDAARAAASTARNHIEEAQRKAPELTTNRDDAVWERVHEVEQRLDASVMNIHVSRAKKHATTANDEWRREQYNNAYDAFLKARKQYERALDIARDHDFPEESDIRERADTVTQSLDHLSKSPLRRAETAAERARDADGPVVAAEQFEVALERYQTALVLDWGSDEQRFAGNSDELRGTIERVVGELVHTRHLVAAYHRAAGDRLLTAGSPDAARAAYGNARSEIEQALTVARELKPRLRPILEASADTIAELIALAEEPAGEDFEFVGDMPDGDPRTRRLSND</sequence>
<evidence type="ECO:0000313" key="3">
    <source>
        <dbReference type="EMBL" id="RXK51518.1"/>
    </source>
</evidence>
<feature type="compositionally biased region" description="Basic and acidic residues" evidence="1">
    <location>
        <begin position="452"/>
        <end position="462"/>
    </location>
</feature>
<dbReference type="Pfam" id="PF14470">
    <property type="entry name" value="bPH_3"/>
    <property type="match status" value="1"/>
</dbReference>
<dbReference type="Proteomes" id="UP000289691">
    <property type="component" value="Unassembled WGS sequence"/>
</dbReference>
<accession>A0A498KZS1</accession>
<feature type="domain" description="YokE-like PH" evidence="2">
    <location>
        <begin position="40"/>
        <end position="147"/>
    </location>
</feature>
<dbReference type="EMBL" id="RDFA01000001">
    <property type="protein sequence ID" value="RXK51518.1"/>
    <property type="molecule type" value="Genomic_DNA"/>
</dbReference>
<name>A0A498KZS1_9EURY</name>
<evidence type="ECO:0000313" key="4">
    <source>
        <dbReference type="Proteomes" id="UP000289691"/>
    </source>
</evidence>
<gene>
    <name evidence="3" type="ORF">EAF64_02465</name>
</gene>
<comment type="caution">
    <text evidence="3">The sequence shown here is derived from an EMBL/GenBank/DDBJ whole genome shotgun (WGS) entry which is preliminary data.</text>
</comment>
<keyword evidence="4" id="KW-1185">Reference proteome</keyword>
<dbReference type="RefSeq" id="WP_129067381.1">
    <property type="nucleotide sequence ID" value="NZ_RDFA01000001.1"/>
</dbReference>
<evidence type="ECO:0000256" key="1">
    <source>
        <dbReference type="SAM" id="MobiDB-lite"/>
    </source>
</evidence>
<dbReference type="AlphaFoldDB" id="A0A498KZS1"/>
<feature type="region of interest" description="Disordered" evidence="1">
    <location>
        <begin position="443"/>
        <end position="462"/>
    </location>
</feature>
<dbReference type="OrthoDB" id="237003at2157"/>
<protein>
    <recommendedName>
        <fullName evidence="2">YokE-like PH domain-containing protein</fullName>
    </recommendedName>
</protein>
<proteinExistence type="predicted"/>
<reference evidence="3 4" key="1">
    <citation type="submission" date="2019-01" db="EMBL/GenBank/DDBJ databases">
        <title>Halorientalis sp. F13-25 a new haloarchaeum isolated from hypersaline water.</title>
        <authorList>
            <person name="Ana D.-V."/>
            <person name="Cristina S.-P."/>
            <person name="Antonio V."/>
        </authorList>
    </citation>
    <scope>NUCLEOTIDE SEQUENCE [LARGE SCALE GENOMIC DNA]</scope>
    <source>
        <strain evidence="3 4">F13-25</strain>
    </source>
</reference>
<organism evidence="3 4">
    <name type="scientific">Halorientalis pallida</name>
    <dbReference type="NCBI Taxonomy" id="2479928"/>
    <lineage>
        <taxon>Archaea</taxon>
        <taxon>Methanobacteriati</taxon>
        <taxon>Methanobacteriota</taxon>
        <taxon>Stenosarchaea group</taxon>
        <taxon>Halobacteria</taxon>
        <taxon>Halobacteriales</taxon>
        <taxon>Haloarculaceae</taxon>
        <taxon>Halorientalis</taxon>
    </lineage>
</organism>
<evidence type="ECO:0000259" key="2">
    <source>
        <dbReference type="Pfam" id="PF14470"/>
    </source>
</evidence>
<dbReference type="InterPro" id="IPR039519">
    <property type="entry name" value="YokE-like_PH"/>
</dbReference>